<dbReference type="PRINTS" id="PR01346">
    <property type="entry name" value="HELNAPAPROT"/>
</dbReference>
<dbReference type="Proteomes" id="UP000294958">
    <property type="component" value="Unassembled WGS sequence"/>
</dbReference>
<evidence type="ECO:0000313" key="4">
    <source>
        <dbReference type="EMBL" id="EXL02533.1"/>
    </source>
</evidence>
<dbReference type="InterPro" id="IPR023188">
    <property type="entry name" value="DPS_DNA-bd_CS"/>
</dbReference>
<gene>
    <name evidence="4" type="ORF">BG36_14485</name>
    <name evidence="5" type="ORF">DES43_12314</name>
</gene>
<keyword evidence="7" id="KW-1185">Reference proteome</keyword>
<sequence>MAMIQTRNDLKSNTRASSIEVLNARLADAIDLALITKQAHWNVKGPQFIAIHEMLDTFRTELDGHVDTIAERAVQLGGTAYGTSQVVAKDTKLAPYPTDIHKTKDHLAALIDAYATAAKSVREAIDETDEAGDADTADIFTAYSRSLDKFLWFLEAHTQEKE</sequence>
<accession>A0A011U9J7</accession>
<dbReference type="PANTHER" id="PTHR42932">
    <property type="entry name" value="GENERAL STRESS PROTEIN 20U"/>
    <property type="match status" value="1"/>
</dbReference>
<dbReference type="InterPro" id="IPR009078">
    <property type="entry name" value="Ferritin-like_SF"/>
</dbReference>
<dbReference type="NCBIfam" id="NF006975">
    <property type="entry name" value="PRK09448.1"/>
    <property type="match status" value="1"/>
</dbReference>
<feature type="domain" description="Ferritin/DPS" evidence="3">
    <location>
        <begin position="20"/>
        <end position="159"/>
    </location>
</feature>
<dbReference type="CDD" id="cd01043">
    <property type="entry name" value="DPS"/>
    <property type="match status" value="1"/>
</dbReference>
<dbReference type="PIRSF" id="PIRSF005900">
    <property type="entry name" value="Dps"/>
    <property type="match status" value="1"/>
</dbReference>
<evidence type="ECO:0000256" key="2">
    <source>
        <dbReference type="RuleBase" id="RU003875"/>
    </source>
</evidence>
<dbReference type="Pfam" id="PF00210">
    <property type="entry name" value="Ferritin"/>
    <property type="match status" value="1"/>
</dbReference>
<evidence type="ECO:0000313" key="6">
    <source>
        <dbReference type="Proteomes" id="UP000019849"/>
    </source>
</evidence>
<dbReference type="Gene3D" id="1.20.1260.10">
    <property type="match status" value="1"/>
</dbReference>
<dbReference type="InterPro" id="IPR012347">
    <property type="entry name" value="Ferritin-like"/>
</dbReference>
<dbReference type="PANTHER" id="PTHR42932:SF3">
    <property type="entry name" value="DNA PROTECTION DURING STARVATION PROTEIN"/>
    <property type="match status" value="1"/>
</dbReference>
<dbReference type="Proteomes" id="UP000019849">
    <property type="component" value="Unassembled WGS sequence"/>
</dbReference>
<name>A0A011U9J7_9HYPH</name>
<dbReference type="GO" id="GO:0008199">
    <property type="term" value="F:ferric iron binding"/>
    <property type="evidence" value="ECO:0007669"/>
    <property type="project" value="InterPro"/>
</dbReference>
<dbReference type="OrthoDB" id="9797687at2"/>
<evidence type="ECO:0000259" key="3">
    <source>
        <dbReference type="Pfam" id="PF00210"/>
    </source>
</evidence>
<dbReference type="EMBL" id="SNZF01000023">
    <property type="protein sequence ID" value="TDR33318.1"/>
    <property type="molecule type" value="Genomic_DNA"/>
</dbReference>
<dbReference type="RefSeq" id="WP_035030885.1">
    <property type="nucleotide sequence ID" value="NZ_KK073902.1"/>
</dbReference>
<dbReference type="PROSITE" id="PS00819">
    <property type="entry name" value="DPS_2"/>
    <property type="match status" value="1"/>
</dbReference>
<dbReference type="EMBL" id="JENY01000030">
    <property type="protein sequence ID" value="EXL02533.1"/>
    <property type="molecule type" value="Genomic_DNA"/>
</dbReference>
<comment type="caution">
    <text evidence="4">The sequence shown here is derived from an EMBL/GenBank/DDBJ whole genome shotgun (WGS) entry which is preliminary data.</text>
</comment>
<reference evidence="5 7" key="2">
    <citation type="submission" date="2019-03" db="EMBL/GenBank/DDBJ databases">
        <title>Genomic Encyclopedia of Type Strains, Phase IV (KMG-IV): sequencing the most valuable type-strain genomes for metagenomic binning, comparative biology and taxonomic classification.</title>
        <authorList>
            <person name="Goeker M."/>
        </authorList>
    </citation>
    <scope>NUCLEOTIDE SEQUENCE [LARGE SCALE GENOMIC DNA]</scope>
    <source>
        <strain evidence="5 7">DSM 11603</strain>
    </source>
</reference>
<evidence type="ECO:0000313" key="5">
    <source>
        <dbReference type="EMBL" id="TDR33318.1"/>
    </source>
</evidence>
<evidence type="ECO:0000256" key="1">
    <source>
        <dbReference type="ARBA" id="ARBA00009497"/>
    </source>
</evidence>
<organism evidence="4 6">
    <name type="scientific">Aquamicrobium defluvii</name>
    <dbReference type="NCBI Taxonomy" id="69279"/>
    <lineage>
        <taxon>Bacteria</taxon>
        <taxon>Pseudomonadati</taxon>
        <taxon>Pseudomonadota</taxon>
        <taxon>Alphaproteobacteria</taxon>
        <taxon>Hyphomicrobiales</taxon>
        <taxon>Phyllobacteriaceae</taxon>
        <taxon>Aquamicrobium</taxon>
    </lineage>
</organism>
<dbReference type="InterPro" id="IPR008331">
    <property type="entry name" value="Ferritin_DPS_dom"/>
</dbReference>
<reference evidence="4 6" key="1">
    <citation type="submission" date="2014-02" db="EMBL/GenBank/DDBJ databases">
        <title>Aquamicrobium defluvii Genome sequencing.</title>
        <authorList>
            <person name="Wang X."/>
        </authorList>
    </citation>
    <scope>NUCLEOTIDE SEQUENCE [LARGE SCALE GENOMIC DNA]</scope>
    <source>
        <strain evidence="4 6">W13Z1</strain>
    </source>
</reference>
<dbReference type="GO" id="GO:0003677">
    <property type="term" value="F:DNA binding"/>
    <property type="evidence" value="ECO:0007669"/>
    <property type="project" value="UniProtKB-KW"/>
</dbReference>
<dbReference type="InterPro" id="IPR002177">
    <property type="entry name" value="DPS_DNA-bd"/>
</dbReference>
<comment type="similarity">
    <text evidence="1 2">Belongs to the Dps family.</text>
</comment>
<keyword evidence="4" id="KW-0238">DNA-binding</keyword>
<dbReference type="SUPFAM" id="SSF47240">
    <property type="entry name" value="Ferritin-like"/>
    <property type="match status" value="1"/>
</dbReference>
<dbReference type="STRING" id="69279.BG36_14485"/>
<dbReference type="HOGENOM" id="CLU_098183_1_2_5"/>
<proteinExistence type="inferred from homology"/>
<dbReference type="eggNOG" id="COG0783">
    <property type="taxonomic scope" value="Bacteria"/>
</dbReference>
<dbReference type="GO" id="GO:0016722">
    <property type="term" value="F:oxidoreductase activity, acting on metal ions"/>
    <property type="evidence" value="ECO:0007669"/>
    <property type="project" value="InterPro"/>
</dbReference>
<dbReference type="AlphaFoldDB" id="A0A011U9J7"/>
<evidence type="ECO:0000313" key="7">
    <source>
        <dbReference type="Proteomes" id="UP000294958"/>
    </source>
</evidence>
<dbReference type="PATRIC" id="fig|69279.3.peg.3952"/>
<protein>
    <submittedName>
        <fullName evidence="4 5">DNA-binding protein</fullName>
    </submittedName>
</protein>